<keyword evidence="3" id="KW-1185">Reference proteome</keyword>
<dbReference type="Proteomes" id="UP000762676">
    <property type="component" value="Unassembled WGS sequence"/>
</dbReference>
<feature type="domain" description="MULE transposase" evidence="1">
    <location>
        <begin position="4"/>
        <end position="97"/>
    </location>
</feature>
<evidence type="ECO:0000313" key="3">
    <source>
        <dbReference type="Proteomes" id="UP000762676"/>
    </source>
</evidence>
<protein>
    <recommendedName>
        <fullName evidence="1">MULE transposase domain-containing protein</fullName>
    </recommendedName>
</protein>
<reference evidence="2 3" key="1">
    <citation type="journal article" date="2021" name="Elife">
        <title>Chloroplast acquisition without the gene transfer in kleptoplastic sea slugs, Plakobranchus ocellatus.</title>
        <authorList>
            <person name="Maeda T."/>
            <person name="Takahashi S."/>
            <person name="Yoshida T."/>
            <person name="Shimamura S."/>
            <person name="Takaki Y."/>
            <person name="Nagai Y."/>
            <person name="Toyoda A."/>
            <person name="Suzuki Y."/>
            <person name="Arimoto A."/>
            <person name="Ishii H."/>
            <person name="Satoh N."/>
            <person name="Nishiyama T."/>
            <person name="Hasebe M."/>
            <person name="Maruyama T."/>
            <person name="Minagawa J."/>
            <person name="Obokata J."/>
            <person name="Shigenobu S."/>
        </authorList>
    </citation>
    <scope>NUCLEOTIDE SEQUENCE [LARGE SCALE GENOMIC DNA]</scope>
</reference>
<dbReference type="EMBL" id="BMAT01011545">
    <property type="protein sequence ID" value="GFR74797.1"/>
    <property type="molecule type" value="Genomic_DNA"/>
</dbReference>
<comment type="caution">
    <text evidence="2">The sequence shown here is derived from an EMBL/GenBank/DDBJ whole genome shotgun (WGS) entry which is preliminary data.</text>
</comment>
<dbReference type="AlphaFoldDB" id="A0AAV4FMT0"/>
<proteinExistence type="predicted"/>
<gene>
    <name evidence="2" type="ORF">ElyMa_005763400</name>
</gene>
<organism evidence="2 3">
    <name type="scientific">Elysia marginata</name>
    <dbReference type="NCBI Taxonomy" id="1093978"/>
    <lineage>
        <taxon>Eukaryota</taxon>
        <taxon>Metazoa</taxon>
        <taxon>Spiralia</taxon>
        <taxon>Lophotrochozoa</taxon>
        <taxon>Mollusca</taxon>
        <taxon>Gastropoda</taxon>
        <taxon>Heterobranchia</taxon>
        <taxon>Euthyneura</taxon>
        <taxon>Panpulmonata</taxon>
        <taxon>Sacoglossa</taxon>
        <taxon>Placobranchoidea</taxon>
        <taxon>Plakobranchidae</taxon>
        <taxon>Elysia</taxon>
    </lineage>
</organism>
<evidence type="ECO:0000259" key="1">
    <source>
        <dbReference type="Pfam" id="PF10551"/>
    </source>
</evidence>
<evidence type="ECO:0000313" key="2">
    <source>
        <dbReference type="EMBL" id="GFR74797.1"/>
    </source>
</evidence>
<sequence>MLGDGTFKSCPKFFFQMYTLHAFQNGRYTLCVFCLLPDKKKTTYEKMLEMLVETTRELQIELCPEEMLVDLEVSVHAALSSTWPSCKIRLCLFHLSQAWFRKIQELGLAAEYKNNDSGIGQWLKLFFAIPLLPTEKIEECFAFTLMPIQPPSDKAEKFADYIFQQTARFLPAIWAGIDKEDATTTNSCEAFHMHFSKRICPRPNIFRFLETLKHEQEKVNLKIRCVGQPSPKKRKEYRDKKQQKEHLYQQYVNGETDLTVYLRQAAKKMLPPTL</sequence>
<dbReference type="Pfam" id="PF10551">
    <property type="entry name" value="MULE"/>
    <property type="match status" value="1"/>
</dbReference>
<dbReference type="InterPro" id="IPR018289">
    <property type="entry name" value="MULE_transposase_dom"/>
</dbReference>
<accession>A0AAV4FMT0</accession>
<name>A0AAV4FMT0_9GAST</name>